<comment type="caution">
    <text evidence="1">The sequence shown here is derived from an EMBL/GenBank/DDBJ whole genome shotgun (WGS) entry which is preliminary data.</text>
</comment>
<accession>M3K721</accession>
<reference evidence="1 2" key="1">
    <citation type="submission" date="2013-02" db="EMBL/GenBank/DDBJ databases">
        <title>Genome sequence of Candida maltosa Xu316, a potential industrial strain for xylitol and ethanol production.</title>
        <authorList>
            <person name="Yu J."/>
            <person name="Wang Q."/>
            <person name="Geng X."/>
            <person name="Bao W."/>
            <person name="He P."/>
            <person name="Cai J."/>
        </authorList>
    </citation>
    <scope>NUCLEOTIDE SEQUENCE [LARGE SCALE GENOMIC DNA]</scope>
    <source>
        <strain evidence="2">Xu316</strain>
    </source>
</reference>
<proteinExistence type="predicted"/>
<dbReference type="EMBL" id="AOGT01000035">
    <property type="protein sequence ID" value="EMG51015.1"/>
    <property type="molecule type" value="Genomic_DNA"/>
</dbReference>
<protein>
    <submittedName>
        <fullName evidence="1">Uncharacterized protein</fullName>
    </submittedName>
</protein>
<organism evidence="1 2">
    <name type="scientific">Candida maltosa (strain Xu316)</name>
    <name type="common">Yeast</name>
    <dbReference type="NCBI Taxonomy" id="1245528"/>
    <lineage>
        <taxon>Eukaryota</taxon>
        <taxon>Fungi</taxon>
        <taxon>Dikarya</taxon>
        <taxon>Ascomycota</taxon>
        <taxon>Saccharomycotina</taxon>
        <taxon>Pichiomycetes</taxon>
        <taxon>Debaryomycetaceae</taxon>
        <taxon>Candida/Lodderomyces clade</taxon>
        <taxon>Candida</taxon>
    </lineage>
</organism>
<name>M3K721_CANMX</name>
<evidence type="ECO:0000313" key="2">
    <source>
        <dbReference type="Proteomes" id="UP000011777"/>
    </source>
</evidence>
<dbReference type="Proteomes" id="UP000011777">
    <property type="component" value="Unassembled WGS sequence"/>
</dbReference>
<dbReference type="AlphaFoldDB" id="M3K721"/>
<evidence type="ECO:0000313" key="1">
    <source>
        <dbReference type="EMBL" id="EMG51015.1"/>
    </source>
</evidence>
<keyword evidence="2" id="KW-1185">Reference proteome</keyword>
<sequence length="55" mass="6313">MANDVKFGQKHKFPIVVSWRLIPDYDFTPLTFIVLSKGGGGFQSDDSYRDKEFLT</sequence>
<dbReference type="HOGENOM" id="CLU_3032165_0_0_1"/>
<gene>
    <name evidence="1" type="ORF">G210_4842</name>
</gene>